<dbReference type="AlphaFoldDB" id="K1VGU9"/>
<dbReference type="OMA" id="FARRYHK"/>
<dbReference type="STRING" id="1220162.K1VGU9"/>
<feature type="compositionally biased region" description="Basic residues" evidence="1">
    <location>
        <begin position="212"/>
        <end position="225"/>
    </location>
</feature>
<dbReference type="InParanoid" id="K1VGU9"/>
<reference evidence="2 3" key="1">
    <citation type="journal article" date="2012" name="Eukaryot. Cell">
        <title>Genome sequence of the Trichosporon asahii environmental strain CBS 8904.</title>
        <authorList>
            <person name="Yang R.Y."/>
            <person name="Li H.T."/>
            <person name="Zhu H."/>
            <person name="Zhou G.P."/>
            <person name="Wang M."/>
            <person name="Wang L."/>
        </authorList>
    </citation>
    <scope>NUCLEOTIDE SEQUENCE [LARGE SCALE GENOMIC DNA]</scope>
    <source>
        <strain evidence="2 3">CBS 8904</strain>
    </source>
</reference>
<organism evidence="2 3">
    <name type="scientific">Trichosporon asahii var. asahii (strain CBS 8904)</name>
    <name type="common">Yeast</name>
    <dbReference type="NCBI Taxonomy" id="1220162"/>
    <lineage>
        <taxon>Eukaryota</taxon>
        <taxon>Fungi</taxon>
        <taxon>Dikarya</taxon>
        <taxon>Basidiomycota</taxon>
        <taxon>Agaricomycotina</taxon>
        <taxon>Tremellomycetes</taxon>
        <taxon>Trichosporonales</taxon>
        <taxon>Trichosporonaceae</taxon>
        <taxon>Trichosporon</taxon>
    </lineage>
</organism>
<evidence type="ECO:0000313" key="2">
    <source>
        <dbReference type="EMBL" id="EKD03345.1"/>
    </source>
</evidence>
<sequence>MPRPRLTTPERVAIAATAEFLTPRSSQKRYGVSRSSYFDFKKRYENGSPLRTKSTPGRPPKVPEPLWPKLAAFARRYHKVPLHKLAKQVKPVCGTTMSVNTLRKYLAKTDMKRRRAKRKPLLPPRIKILRRRWIREVAKVNWDAVTWTDEASVALTQDGPIYVTCTKEERFHDRNLAPAIRKGSRLMIWGAIYKGGRSKLVRLEREDEQEKRQRKGKKKSKKRRGITAQVMIDSVYKTELNREAKGPS</sequence>
<dbReference type="HOGENOM" id="CLU_033666_0_6_1"/>
<accession>K1VGU9</accession>
<proteinExistence type="predicted"/>
<dbReference type="eggNOG" id="ENOG502RW1C">
    <property type="taxonomic scope" value="Eukaryota"/>
</dbReference>
<evidence type="ECO:0000256" key="1">
    <source>
        <dbReference type="SAM" id="MobiDB-lite"/>
    </source>
</evidence>
<dbReference type="Proteomes" id="UP000006757">
    <property type="component" value="Unassembled WGS sequence"/>
</dbReference>
<evidence type="ECO:0000313" key="3">
    <source>
        <dbReference type="Proteomes" id="UP000006757"/>
    </source>
</evidence>
<protein>
    <submittedName>
        <fullName evidence="2">Transposase</fullName>
    </submittedName>
</protein>
<name>K1VGU9_TRIAC</name>
<dbReference type="Gene3D" id="3.30.420.10">
    <property type="entry name" value="Ribonuclease H-like superfamily/Ribonuclease H"/>
    <property type="match status" value="1"/>
</dbReference>
<dbReference type="EMBL" id="AMBO01000256">
    <property type="protein sequence ID" value="EKD03345.1"/>
    <property type="molecule type" value="Genomic_DNA"/>
</dbReference>
<dbReference type="GO" id="GO:0003676">
    <property type="term" value="F:nucleic acid binding"/>
    <property type="evidence" value="ECO:0007669"/>
    <property type="project" value="InterPro"/>
</dbReference>
<comment type="caution">
    <text evidence="2">The sequence shown here is derived from an EMBL/GenBank/DDBJ whole genome shotgun (WGS) entry which is preliminary data.</text>
</comment>
<gene>
    <name evidence="2" type="ORF">A1Q2_02325</name>
</gene>
<dbReference type="InterPro" id="IPR036397">
    <property type="entry name" value="RNaseH_sf"/>
</dbReference>
<keyword evidence="3" id="KW-1185">Reference proteome</keyword>
<feature type="region of interest" description="Disordered" evidence="1">
    <location>
        <begin position="204"/>
        <end position="225"/>
    </location>
</feature>